<dbReference type="PANTHER" id="PTHR12526:SF640">
    <property type="entry name" value="COLANIC ACID BIOSYNTHESIS GLYCOSYLTRANSFERASE WCAL-RELATED"/>
    <property type="match status" value="1"/>
</dbReference>
<dbReference type="Gene3D" id="3.40.50.2000">
    <property type="entry name" value="Glycogen Phosphorylase B"/>
    <property type="match status" value="2"/>
</dbReference>
<organism evidence="7 8">
    <name type="scientific">Enterovibrio qingdaonensis</name>
    <dbReference type="NCBI Taxonomy" id="2899818"/>
    <lineage>
        <taxon>Bacteria</taxon>
        <taxon>Pseudomonadati</taxon>
        <taxon>Pseudomonadota</taxon>
        <taxon>Gammaproteobacteria</taxon>
        <taxon>Vibrionales</taxon>
        <taxon>Vibrionaceae</taxon>
        <taxon>Enterovibrio</taxon>
    </lineage>
</organism>
<dbReference type="InterPro" id="IPR028098">
    <property type="entry name" value="Glyco_trans_4-like_N"/>
</dbReference>
<evidence type="ECO:0000259" key="6">
    <source>
        <dbReference type="Pfam" id="PF13439"/>
    </source>
</evidence>
<comment type="caution">
    <text evidence="7">The sequence shown here is derived from an EMBL/GenBank/DDBJ whole genome shotgun (WGS) entry which is preliminary data.</text>
</comment>
<dbReference type="RefSeq" id="WP_274143019.1">
    <property type="nucleotide sequence ID" value="NZ_JAJUBB010000010.1"/>
</dbReference>
<accession>A0ABT5QN12</accession>
<dbReference type="Pfam" id="PF00534">
    <property type="entry name" value="Glycos_transf_1"/>
    <property type="match status" value="1"/>
</dbReference>
<evidence type="ECO:0000256" key="2">
    <source>
        <dbReference type="ARBA" id="ARBA00022676"/>
    </source>
</evidence>
<dbReference type="SUPFAM" id="SSF53756">
    <property type="entry name" value="UDP-Glycosyltransferase/glycogen phosphorylase"/>
    <property type="match status" value="1"/>
</dbReference>
<dbReference type="Proteomes" id="UP001149821">
    <property type="component" value="Unassembled WGS sequence"/>
</dbReference>
<dbReference type="Pfam" id="PF13439">
    <property type="entry name" value="Glyco_transf_4"/>
    <property type="match status" value="1"/>
</dbReference>
<evidence type="ECO:0000313" key="8">
    <source>
        <dbReference type="Proteomes" id="UP001149821"/>
    </source>
</evidence>
<proteinExistence type="inferred from homology"/>
<name>A0ABT5QN12_9GAMM</name>
<keyword evidence="3" id="KW-0808">Transferase</keyword>
<evidence type="ECO:0000256" key="3">
    <source>
        <dbReference type="ARBA" id="ARBA00022679"/>
    </source>
</evidence>
<dbReference type="EMBL" id="JAJUBB010000010">
    <property type="protein sequence ID" value="MDD1782377.1"/>
    <property type="molecule type" value="Genomic_DNA"/>
</dbReference>
<gene>
    <name evidence="7" type="ORF">LRP49_14490</name>
</gene>
<keyword evidence="4" id="KW-0472">Membrane</keyword>
<dbReference type="InterPro" id="IPR001296">
    <property type="entry name" value="Glyco_trans_1"/>
</dbReference>
<feature type="transmembrane region" description="Helical" evidence="4">
    <location>
        <begin position="54"/>
        <end position="70"/>
    </location>
</feature>
<keyword evidence="8" id="KW-1185">Reference proteome</keyword>
<evidence type="ECO:0000313" key="7">
    <source>
        <dbReference type="EMBL" id="MDD1782377.1"/>
    </source>
</evidence>
<feature type="domain" description="Glycosyl transferase family 1" evidence="5">
    <location>
        <begin position="176"/>
        <end position="332"/>
    </location>
</feature>
<keyword evidence="4" id="KW-0812">Transmembrane</keyword>
<dbReference type="CDD" id="cd03801">
    <property type="entry name" value="GT4_PimA-like"/>
    <property type="match status" value="1"/>
</dbReference>
<reference evidence="7" key="1">
    <citation type="submission" date="2021-12" db="EMBL/GenBank/DDBJ databases">
        <title>Enterovibrio ZSDZ35 sp. nov. and Enterovibrio ZSDZ42 sp. nov., isolated from coastal seawater in Qingdao.</title>
        <authorList>
            <person name="Zhang P."/>
        </authorList>
    </citation>
    <scope>NUCLEOTIDE SEQUENCE</scope>
    <source>
        <strain evidence="7">ZSDZ35</strain>
    </source>
</reference>
<keyword evidence="4" id="KW-1133">Transmembrane helix</keyword>
<feature type="domain" description="Glycosyltransferase subfamily 4-like N-terminal" evidence="6">
    <location>
        <begin position="10"/>
        <end position="168"/>
    </location>
</feature>
<protein>
    <submittedName>
        <fullName evidence="7">Glycosyltransferase family 4 protein</fullName>
    </submittedName>
</protein>
<evidence type="ECO:0000256" key="4">
    <source>
        <dbReference type="SAM" id="Phobius"/>
    </source>
</evidence>
<keyword evidence="2" id="KW-0328">Glycosyltransferase</keyword>
<comment type="similarity">
    <text evidence="1">Belongs to the glycosyltransferase group 1 family. Glycosyltransferase 4 subfamily.</text>
</comment>
<evidence type="ECO:0000256" key="1">
    <source>
        <dbReference type="ARBA" id="ARBA00009481"/>
    </source>
</evidence>
<dbReference type="PANTHER" id="PTHR12526">
    <property type="entry name" value="GLYCOSYLTRANSFERASE"/>
    <property type="match status" value="1"/>
</dbReference>
<evidence type="ECO:0000259" key="5">
    <source>
        <dbReference type="Pfam" id="PF00534"/>
    </source>
</evidence>
<sequence length="357" mass="39891">MRKKINITLSTGLSEMGGISTVINSLDNGHFQKWNVKHIATHTNDGSLFGLKKILLFISAILKLIYFIASREVGLVHIHMASRGSYYRKSFIVRLVRAFRVKVVLHLHGAEFQHFYYNECSNKTQLHIRQTFNYADAVIVLSSQWHSWVTTILKDPSKAHIVYNAVETLDLDRSQTEQGRILFLGRLGERKGVRDLIDAFSIVVRQLPNARLALGGDGDIDTFKQQAENLGILDNIDFLGWVSGSDKIAWLSKSDVYCLPSYNEGFPMGILEAMSANVPVVASTVGGIPDAIESGVDGLLIEAGDVEKLAEHITALIIDREMNDRLSSQAKRKFTNHFSQQAVFPKLDLIYSDLTGE</sequence>